<feature type="non-terminal residue" evidence="8">
    <location>
        <position position="399"/>
    </location>
</feature>
<dbReference type="PROSITE" id="PS00518">
    <property type="entry name" value="ZF_RING_1"/>
    <property type="match status" value="1"/>
</dbReference>
<accession>A0A8J4X4G0</accession>
<dbReference type="PROSITE" id="PS50119">
    <property type="entry name" value="ZF_BBOX"/>
    <property type="match status" value="2"/>
</dbReference>
<protein>
    <submittedName>
        <fullName evidence="8">Tripartite motif-containing protein 45</fullName>
    </submittedName>
</protein>
<keyword evidence="2 4" id="KW-0863">Zinc-finger</keyword>
<dbReference type="EMBL" id="QNUK01000099">
    <property type="protein sequence ID" value="KAF5902024.1"/>
    <property type="molecule type" value="Genomic_DNA"/>
</dbReference>
<dbReference type="GO" id="GO:0008270">
    <property type="term" value="F:zinc ion binding"/>
    <property type="evidence" value="ECO:0007669"/>
    <property type="project" value="UniProtKB-KW"/>
</dbReference>
<feature type="compositionally biased region" description="Basic and acidic residues" evidence="5">
    <location>
        <begin position="8"/>
        <end position="18"/>
    </location>
</feature>
<dbReference type="InterPro" id="IPR001841">
    <property type="entry name" value="Znf_RING"/>
</dbReference>
<dbReference type="AlphaFoldDB" id="A0A8J4X4G0"/>
<feature type="region of interest" description="Disordered" evidence="5">
    <location>
        <begin position="1"/>
        <end position="22"/>
    </location>
</feature>
<dbReference type="Pfam" id="PF13445">
    <property type="entry name" value="zf-RING_UBOX"/>
    <property type="match status" value="1"/>
</dbReference>
<dbReference type="SMART" id="SM00184">
    <property type="entry name" value="RING"/>
    <property type="match status" value="2"/>
</dbReference>
<evidence type="ECO:0000256" key="4">
    <source>
        <dbReference type="PROSITE-ProRule" id="PRU00024"/>
    </source>
</evidence>
<dbReference type="PROSITE" id="PS50089">
    <property type="entry name" value="ZF_RING_2"/>
    <property type="match status" value="1"/>
</dbReference>
<evidence type="ECO:0000259" key="7">
    <source>
        <dbReference type="PROSITE" id="PS50119"/>
    </source>
</evidence>
<sequence length="399" mass="44554">MSDCEGQSAHKDAKDIGTNKKSINGNARSSRAVCGVCKRLYREPKLLSCLHTFCADCIRQLEAFSLLSERGESSARERVLCPACDSEVELPRAGVDGLTTDHLALDEVFMETLLLDKSAVCDLCGDAEAEQRCEVCSHNLCDFCSQAHRRQKRTSNHAIHSVEELKRQGRLSRPVLCSLHPDQELRLFCETCDLTICLECAATFHRGHRCNPMHEVVHRHGDRIRELVSRSLRPRLVHLEEAVRCVEVSQEALQSRAEAMASEIQAFAQAYMSAVETHCRSLLHSLEELRLQRRNQLQLQKAQLQQALCDIRGSVDFAERLLTCGSEAEILSVKEVTTRRLMSLLELGCNPQMTSLSHATGGSICFLPQELAEQVDGFPMVGVLQARTVDPSRCTIEGE</sequence>
<dbReference type="InterPro" id="IPR047153">
    <property type="entry name" value="TRIM45/56/19-like"/>
</dbReference>
<dbReference type="PANTHER" id="PTHR25462">
    <property type="entry name" value="BONUS, ISOFORM C-RELATED"/>
    <property type="match status" value="1"/>
</dbReference>
<feature type="domain" description="RING-type" evidence="6">
    <location>
        <begin position="34"/>
        <end position="85"/>
    </location>
</feature>
<reference evidence="8" key="1">
    <citation type="submission" date="2020-07" db="EMBL/GenBank/DDBJ databases">
        <title>Clarias magur genome sequencing, assembly and annotation.</title>
        <authorList>
            <person name="Kushwaha B."/>
            <person name="Kumar R."/>
            <person name="Das P."/>
            <person name="Joshi C.G."/>
            <person name="Kumar D."/>
            <person name="Nagpure N.S."/>
            <person name="Pandey M."/>
            <person name="Agarwal S."/>
            <person name="Srivastava S."/>
            <person name="Singh M."/>
            <person name="Sahoo L."/>
            <person name="Jayasankar P."/>
            <person name="Meher P.K."/>
            <person name="Koringa P.G."/>
            <person name="Iquebal M.A."/>
            <person name="Das S.P."/>
            <person name="Bit A."/>
            <person name="Patnaik S."/>
            <person name="Patel N."/>
            <person name="Shah T.M."/>
            <person name="Hinsu A."/>
            <person name="Jena J.K."/>
        </authorList>
    </citation>
    <scope>NUCLEOTIDE SEQUENCE</scope>
    <source>
        <strain evidence="8">CIFAMagur01</strain>
        <tissue evidence="8">Testis</tissue>
    </source>
</reference>
<feature type="domain" description="B box-type" evidence="7">
    <location>
        <begin position="116"/>
        <end position="162"/>
    </location>
</feature>
<dbReference type="Gene3D" id="3.30.40.10">
    <property type="entry name" value="Zinc/RING finger domain, C3HC4 (zinc finger)"/>
    <property type="match status" value="1"/>
</dbReference>
<keyword evidence="3" id="KW-0862">Zinc</keyword>
<evidence type="ECO:0000313" key="8">
    <source>
        <dbReference type="EMBL" id="KAF5902024.1"/>
    </source>
</evidence>
<dbReference type="InterPro" id="IPR027370">
    <property type="entry name" value="Znf-RING_euk"/>
</dbReference>
<evidence type="ECO:0000313" key="9">
    <source>
        <dbReference type="Proteomes" id="UP000727407"/>
    </source>
</evidence>
<dbReference type="Pfam" id="PF00643">
    <property type="entry name" value="zf-B_box"/>
    <property type="match status" value="1"/>
</dbReference>
<dbReference type="SUPFAM" id="SSF57845">
    <property type="entry name" value="B-box zinc-binding domain"/>
    <property type="match status" value="1"/>
</dbReference>
<comment type="caution">
    <text evidence="8">The sequence shown here is derived from an EMBL/GenBank/DDBJ whole genome shotgun (WGS) entry which is preliminary data.</text>
</comment>
<dbReference type="GO" id="GO:0061630">
    <property type="term" value="F:ubiquitin protein ligase activity"/>
    <property type="evidence" value="ECO:0007669"/>
    <property type="project" value="TreeGrafter"/>
</dbReference>
<evidence type="ECO:0000256" key="5">
    <source>
        <dbReference type="SAM" id="MobiDB-lite"/>
    </source>
</evidence>
<keyword evidence="9" id="KW-1185">Reference proteome</keyword>
<dbReference type="InterPro" id="IPR013083">
    <property type="entry name" value="Znf_RING/FYVE/PHD"/>
</dbReference>
<dbReference type="SMART" id="SM00336">
    <property type="entry name" value="BBOX"/>
    <property type="match status" value="2"/>
</dbReference>
<dbReference type="SUPFAM" id="SSF57850">
    <property type="entry name" value="RING/U-box"/>
    <property type="match status" value="1"/>
</dbReference>
<feature type="domain" description="B box-type" evidence="7">
    <location>
        <begin position="172"/>
        <end position="213"/>
    </location>
</feature>
<dbReference type="InterPro" id="IPR000315">
    <property type="entry name" value="Znf_B-box"/>
</dbReference>
<evidence type="ECO:0000256" key="3">
    <source>
        <dbReference type="ARBA" id="ARBA00022833"/>
    </source>
</evidence>
<organism evidence="8 9">
    <name type="scientific">Clarias magur</name>
    <name type="common">Asian catfish</name>
    <name type="synonym">Macropteronotus magur</name>
    <dbReference type="NCBI Taxonomy" id="1594786"/>
    <lineage>
        <taxon>Eukaryota</taxon>
        <taxon>Metazoa</taxon>
        <taxon>Chordata</taxon>
        <taxon>Craniata</taxon>
        <taxon>Vertebrata</taxon>
        <taxon>Euteleostomi</taxon>
        <taxon>Actinopterygii</taxon>
        <taxon>Neopterygii</taxon>
        <taxon>Teleostei</taxon>
        <taxon>Ostariophysi</taxon>
        <taxon>Siluriformes</taxon>
        <taxon>Clariidae</taxon>
        <taxon>Clarias</taxon>
    </lineage>
</organism>
<evidence type="ECO:0000256" key="1">
    <source>
        <dbReference type="ARBA" id="ARBA00022723"/>
    </source>
</evidence>
<dbReference type="InterPro" id="IPR017907">
    <property type="entry name" value="Znf_RING_CS"/>
</dbReference>
<dbReference type="GO" id="GO:0005654">
    <property type="term" value="C:nucleoplasm"/>
    <property type="evidence" value="ECO:0007669"/>
    <property type="project" value="TreeGrafter"/>
</dbReference>
<dbReference type="Proteomes" id="UP000727407">
    <property type="component" value="Unassembled WGS sequence"/>
</dbReference>
<name>A0A8J4X4G0_CLAMG</name>
<gene>
    <name evidence="8" type="primary">trim45</name>
    <name evidence="8" type="ORF">DAT39_008262</name>
</gene>
<dbReference type="OrthoDB" id="264520at2759"/>
<dbReference type="Gene3D" id="3.30.160.60">
    <property type="entry name" value="Classic Zinc Finger"/>
    <property type="match status" value="1"/>
</dbReference>
<dbReference type="PANTHER" id="PTHR25462:SF291">
    <property type="entry name" value="E3 UBIQUITIN-PROTEIN LIGASE TRIM45"/>
    <property type="match status" value="1"/>
</dbReference>
<evidence type="ECO:0000256" key="2">
    <source>
        <dbReference type="ARBA" id="ARBA00022771"/>
    </source>
</evidence>
<evidence type="ECO:0000259" key="6">
    <source>
        <dbReference type="PROSITE" id="PS50089"/>
    </source>
</evidence>
<proteinExistence type="predicted"/>
<keyword evidence="1" id="KW-0479">Metal-binding</keyword>